<dbReference type="Pfam" id="PF03358">
    <property type="entry name" value="FMN_red"/>
    <property type="match status" value="1"/>
</dbReference>
<reference evidence="2 3" key="1">
    <citation type="journal article" date="2019" name="Int. J. Syst. Evol. Microbiol.">
        <title>The Global Catalogue of Microorganisms (GCM) 10K type strain sequencing project: providing services to taxonomists for standard genome sequencing and annotation.</title>
        <authorList>
            <consortium name="The Broad Institute Genomics Platform"/>
            <consortium name="The Broad Institute Genome Sequencing Center for Infectious Disease"/>
            <person name="Wu L."/>
            <person name="Ma J."/>
        </authorList>
    </citation>
    <scope>NUCLEOTIDE SEQUENCE [LARGE SCALE GENOMIC DNA]</scope>
    <source>
        <strain evidence="2 3">JCM 14545</strain>
    </source>
</reference>
<organism evidence="2 3">
    <name type="scientific">Amycolatopsis minnesotensis</name>
    <dbReference type="NCBI Taxonomy" id="337894"/>
    <lineage>
        <taxon>Bacteria</taxon>
        <taxon>Bacillati</taxon>
        <taxon>Actinomycetota</taxon>
        <taxon>Actinomycetes</taxon>
        <taxon>Pseudonocardiales</taxon>
        <taxon>Pseudonocardiaceae</taxon>
        <taxon>Amycolatopsis</taxon>
    </lineage>
</organism>
<sequence>MRERRVLALSGSLREGSHNTALLRAAGKLAPSGVSITPWDGLADVPMYHADLDTAAPPEPVRALRHEIANADALLLATPEYNASVPAVLKNAIDWASTAADASRLAGKPIAILGASPGALGTARAQLALRQILAAVGAEVVAKPEVIVFHAHERFDERGELADGLTRTLLAGLLAALADRVGPKLSEHDVLQTADRE</sequence>
<proteinExistence type="predicted"/>
<dbReference type="InterPro" id="IPR050712">
    <property type="entry name" value="NAD(P)H-dep_reductase"/>
</dbReference>
<evidence type="ECO:0000259" key="1">
    <source>
        <dbReference type="Pfam" id="PF03358"/>
    </source>
</evidence>
<dbReference type="RefSeq" id="WP_344431476.1">
    <property type="nucleotide sequence ID" value="NZ_BAAANN010000062.1"/>
</dbReference>
<dbReference type="PANTHER" id="PTHR30543:SF21">
    <property type="entry name" value="NAD(P)H-DEPENDENT FMN REDUCTASE LOT6"/>
    <property type="match status" value="1"/>
</dbReference>
<dbReference type="Gene3D" id="3.40.50.360">
    <property type="match status" value="1"/>
</dbReference>
<accession>A0ABN2STJ3</accession>
<gene>
    <name evidence="2" type="ORF">GCM10009754_83440</name>
</gene>
<dbReference type="InterPro" id="IPR029039">
    <property type="entry name" value="Flavoprotein-like_sf"/>
</dbReference>
<dbReference type="PANTHER" id="PTHR30543">
    <property type="entry name" value="CHROMATE REDUCTASE"/>
    <property type="match status" value="1"/>
</dbReference>
<evidence type="ECO:0000313" key="3">
    <source>
        <dbReference type="Proteomes" id="UP001501116"/>
    </source>
</evidence>
<comment type="caution">
    <text evidence="2">The sequence shown here is derived from an EMBL/GenBank/DDBJ whole genome shotgun (WGS) entry which is preliminary data.</text>
</comment>
<name>A0ABN2STJ3_9PSEU</name>
<protein>
    <submittedName>
        <fullName evidence="2">NAD(P)H-dependent FMN reductase</fullName>
    </submittedName>
</protein>
<dbReference type="SUPFAM" id="SSF52218">
    <property type="entry name" value="Flavoproteins"/>
    <property type="match status" value="1"/>
</dbReference>
<keyword evidence="3" id="KW-1185">Reference proteome</keyword>
<dbReference type="InterPro" id="IPR005025">
    <property type="entry name" value="FMN_Rdtase-like_dom"/>
</dbReference>
<feature type="domain" description="NADPH-dependent FMN reductase-like" evidence="1">
    <location>
        <begin position="5"/>
        <end position="152"/>
    </location>
</feature>
<dbReference type="Proteomes" id="UP001501116">
    <property type="component" value="Unassembled WGS sequence"/>
</dbReference>
<dbReference type="EMBL" id="BAAANN010000062">
    <property type="protein sequence ID" value="GAA1991914.1"/>
    <property type="molecule type" value="Genomic_DNA"/>
</dbReference>
<evidence type="ECO:0000313" key="2">
    <source>
        <dbReference type="EMBL" id="GAA1991914.1"/>
    </source>
</evidence>